<dbReference type="EMBL" id="CP036402">
    <property type="protein sequence ID" value="QBI21997.1"/>
    <property type="molecule type" value="Genomic_DNA"/>
</dbReference>
<accession>A0A411YLD4</accession>
<dbReference type="GO" id="GO:0033214">
    <property type="term" value="P:siderophore-iron import into cell"/>
    <property type="evidence" value="ECO:0007669"/>
    <property type="project" value="TreeGrafter"/>
</dbReference>
<comment type="subcellular location">
    <subcellularLocation>
        <location evidence="1">Cell membrane</location>
        <topology evidence="1">Multi-pass membrane protein</topology>
    </subcellularLocation>
</comment>
<evidence type="ECO:0000256" key="5">
    <source>
        <dbReference type="ARBA" id="ARBA00022692"/>
    </source>
</evidence>
<feature type="transmembrane region" description="Helical" evidence="8">
    <location>
        <begin position="191"/>
        <end position="210"/>
    </location>
</feature>
<dbReference type="PANTHER" id="PTHR30472">
    <property type="entry name" value="FERRIC ENTEROBACTIN TRANSPORT SYSTEM PERMEASE PROTEIN"/>
    <property type="match status" value="1"/>
</dbReference>
<organism evidence="9 10">
    <name type="scientific">Egibacter rhizosphaerae</name>
    <dbReference type="NCBI Taxonomy" id="1670831"/>
    <lineage>
        <taxon>Bacteria</taxon>
        <taxon>Bacillati</taxon>
        <taxon>Actinomycetota</taxon>
        <taxon>Nitriliruptoria</taxon>
        <taxon>Egibacterales</taxon>
        <taxon>Egibacteraceae</taxon>
        <taxon>Egibacter</taxon>
    </lineage>
</organism>
<dbReference type="GO" id="GO:0022857">
    <property type="term" value="F:transmembrane transporter activity"/>
    <property type="evidence" value="ECO:0007669"/>
    <property type="project" value="InterPro"/>
</dbReference>
<evidence type="ECO:0000256" key="8">
    <source>
        <dbReference type="SAM" id="Phobius"/>
    </source>
</evidence>
<reference evidence="9 10" key="1">
    <citation type="submission" date="2019-01" db="EMBL/GenBank/DDBJ databases">
        <title>Egibacter rhizosphaerae EGI 80759T.</title>
        <authorList>
            <person name="Chen D.-D."/>
            <person name="Tian Y."/>
            <person name="Jiao J.-Y."/>
            <person name="Zhang X.-T."/>
            <person name="Zhang Y.-G."/>
            <person name="Zhang Y."/>
            <person name="Xiao M."/>
            <person name="Shu W.-S."/>
            <person name="Li W.-J."/>
        </authorList>
    </citation>
    <scope>NUCLEOTIDE SEQUENCE [LARGE SCALE GENOMIC DNA]</scope>
    <source>
        <strain evidence="9 10">EGI 80759</strain>
    </source>
</reference>
<name>A0A411YLD4_9ACTN</name>
<keyword evidence="7 8" id="KW-0472">Membrane</keyword>
<proteinExistence type="inferred from homology"/>
<keyword evidence="10" id="KW-1185">Reference proteome</keyword>
<keyword evidence="3" id="KW-0813">Transport</keyword>
<evidence type="ECO:0000256" key="2">
    <source>
        <dbReference type="ARBA" id="ARBA00007935"/>
    </source>
</evidence>
<keyword evidence="4" id="KW-1003">Cell membrane</keyword>
<dbReference type="InterPro" id="IPR000522">
    <property type="entry name" value="ABC_transptr_permease_BtuC"/>
</dbReference>
<feature type="transmembrane region" description="Helical" evidence="8">
    <location>
        <begin position="305"/>
        <end position="326"/>
    </location>
</feature>
<sequence length="331" mass="35315">MARSSAAPARGAATTTRRQRRVLVTLGAAAVVAVVAFLLVDISGDWGFALALRGRKVAAMVLVAVAIAVSTVLFQTVTHNRILTPSIMGFDSLYVLLQSVGVYFLGAVALANAPPELRFAVEATMMVAFAVVLHRWLFGRHGRDLYVLVLAGIVFGTLFSSGTNLVSRLIDPNEYQTLQDRMFASFGSVDTRLLAFSAVVVGVAVAVAWASRRELDVVALGRHPATTLGIEHRRVVNRQLVLVAVLVAVSTALVGPITFFGLLVANLARQLLGTFRHHLALPAAALLGIVALVVGQLVLERVLGYTTALSIVVDLIGGTYFLALLLKEARR</sequence>
<dbReference type="PANTHER" id="PTHR30472:SF19">
    <property type="entry name" value="PETROBACTIN IMPORT SYSTEM PERMEASE PROTEIN YCLO"/>
    <property type="match status" value="1"/>
</dbReference>
<dbReference type="Pfam" id="PF01032">
    <property type="entry name" value="FecCD"/>
    <property type="match status" value="1"/>
</dbReference>
<protein>
    <submittedName>
        <fullName evidence="9">Enterobactin ABC transporter permease</fullName>
    </submittedName>
</protein>
<gene>
    <name evidence="9" type="ORF">ER308_10545</name>
</gene>
<evidence type="ECO:0000313" key="9">
    <source>
        <dbReference type="EMBL" id="QBI21997.1"/>
    </source>
</evidence>
<evidence type="ECO:0000313" key="10">
    <source>
        <dbReference type="Proteomes" id="UP000291469"/>
    </source>
</evidence>
<feature type="transmembrane region" description="Helical" evidence="8">
    <location>
        <begin position="94"/>
        <end position="112"/>
    </location>
</feature>
<dbReference type="GO" id="GO:0005886">
    <property type="term" value="C:plasma membrane"/>
    <property type="evidence" value="ECO:0007669"/>
    <property type="project" value="UniProtKB-SubCell"/>
</dbReference>
<feature type="transmembrane region" description="Helical" evidence="8">
    <location>
        <begin position="145"/>
        <end position="170"/>
    </location>
</feature>
<evidence type="ECO:0000256" key="6">
    <source>
        <dbReference type="ARBA" id="ARBA00022989"/>
    </source>
</evidence>
<dbReference type="Gene3D" id="1.10.3470.10">
    <property type="entry name" value="ABC transporter involved in vitamin B12 uptake, BtuC"/>
    <property type="match status" value="1"/>
</dbReference>
<feature type="transmembrane region" description="Helical" evidence="8">
    <location>
        <begin position="279"/>
        <end position="299"/>
    </location>
</feature>
<evidence type="ECO:0000256" key="7">
    <source>
        <dbReference type="ARBA" id="ARBA00023136"/>
    </source>
</evidence>
<feature type="transmembrane region" description="Helical" evidence="8">
    <location>
        <begin position="56"/>
        <end position="74"/>
    </location>
</feature>
<dbReference type="SUPFAM" id="SSF81345">
    <property type="entry name" value="ABC transporter involved in vitamin B12 uptake, BtuC"/>
    <property type="match status" value="1"/>
</dbReference>
<dbReference type="Proteomes" id="UP000291469">
    <property type="component" value="Chromosome"/>
</dbReference>
<keyword evidence="5 8" id="KW-0812">Transmembrane</keyword>
<dbReference type="AlphaFoldDB" id="A0A411YLD4"/>
<feature type="transmembrane region" description="Helical" evidence="8">
    <location>
        <begin position="119"/>
        <end position="139"/>
    </location>
</feature>
<dbReference type="InterPro" id="IPR037294">
    <property type="entry name" value="ABC_BtuC-like"/>
</dbReference>
<evidence type="ECO:0000256" key="3">
    <source>
        <dbReference type="ARBA" id="ARBA00022448"/>
    </source>
</evidence>
<evidence type="ECO:0000256" key="1">
    <source>
        <dbReference type="ARBA" id="ARBA00004651"/>
    </source>
</evidence>
<dbReference type="OrthoDB" id="9796260at2"/>
<feature type="transmembrane region" description="Helical" evidence="8">
    <location>
        <begin position="22"/>
        <end position="44"/>
    </location>
</feature>
<dbReference type="KEGG" id="erz:ER308_10545"/>
<comment type="similarity">
    <text evidence="2">Belongs to the binding-protein-dependent transport system permease family. FecCD subfamily.</text>
</comment>
<evidence type="ECO:0000256" key="4">
    <source>
        <dbReference type="ARBA" id="ARBA00022475"/>
    </source>
</evidence>
<feature type="transmembrane region" description="Helical" evidence="8">
    <location>
        <begin position="240"/>
        <end position="267"/>
    </location>
</feature>
<keyword evidence="6 8" id="KW-1133">Transmembrane helix</keyword>